<evidence type="ECO:0000313" key="2">
    <source>
        <dbReference type="Proteomes" id="UP000427769"/>
    </source>
</evidence>
<name>A0A5K7YVT9_9BACT</name>
<dbReference type="InterPro" id="IPR009363">
    <property type="entry name" value="Phage_Mu_Gp16"/>
</dbReference>
<dbReference type="AlphaFoldDB" id="A0A5K7YVT9"/>
<gene>
    <name evidence="1" type="ORF">DSCW_08530</name>
</gene>
<sequence length="136" mass="15691">MTTPTISNGKKSLLHVAKSRLGLSDVEYLDILANHGNGAQSSRDLNDHTFESVLDHFKSLGFVPKNKFYRPVGSKQRLLWKIAAILKELKRGDDYADSIAERMFKVQSHRWLDADQLRRLVASLTYHQKRKRKRQS</sequence>
<organism evidence="1 2">
    <name type="scientific">Desulfosarcina widdelii</name>
    <dbReference type="NCBI Taxonomy" id="947919"/>
    <lineage>
        <taxon>Bacteria</taxon>
        <taxon>Pseudomonadati</taxon>
        <taxon>Thermodesulfobacteriota</taxon>
        <taxon>Desulfobacteria</taxon>
        <taxon>Desulfobacterales</taxon>
        <taxon>Desulfosarcinaceae</taxon>
        <taxon>Desulfosarcina</taxon>
    </lineage>
</organism>
<proteinExistence type="predicted"/>
<dbReference type="EMBL" id="AP021875">
    <property type="protein sequence ID" value="BBO73436.1"/>
    <property type="molecule type" value="Genomic_DNA"/>
</dbReference>
<keyword evidence="2" id="KW-1185">Reference proteome</keyword>
<dbReference type="Pfam" id="PF06252">
    <property type="entry name" value="GemA"/>
    <property type="match status" value="1"/>
</dbReference>
<evidence type="ECO:0008006" key="3">
    <source>
        <dbReference type="Google" id="ProtNLM"/>
    </source>
</evidence>
<dbReference type="Proteomes" id="UP000427769">
    <property type="component" value="Chromosome"/>
</dbReference>
<dbReference type="RefSeq" id="WP_170302119.1">
    <property type="nucleotide sequence ID" value="NZ_AP021875.1"/>
</dbReference>
<dbReference type="KEGG" id="dwd:DSCW_08530"/>
<protein>
    <recommendedName>
        <fullName evidence="3">GemA protein</fullName>
    </recommendedName>
</protein>
<accession>A0A5K7YVT9</accession>
<evidence type="ECO:0000313" key="1">
    <source>
        <dbReference type="EMBL" id="BBO73436.1"/>
    </source>
</evidence>
<reference evidence="1 2" key="1">
    <citation type="submission" date="2019-11" db="EMBL/GenBank/DDBJ databases">
        <title>Comparative genomics of hydrocarbon-degrading Desulfosarcina strains.</title>
        <authorList>
            <person name="Watanabe M."/>
            <person name="Kojima H."/>
            <person name="Fukui M."/>
        </authorList>
    </citation>
    <scope>NUCLEOTIDE SEQUENCE [LARGE SCALE GENOMIC DNA]</scope>
    <source>
        <strain evidence="1 2">PP31</strain>
    </source>
</reference>